<dbReference type="AlphaFoldDB" id="A0A316ICD3"/>
<keyword evidence="1" id="KW-1133">Transmembrane helix</keyword>
<evidence type="ECO:0000313" key="5">
    <source>
        <dbReference type="Proteomes" id="UP000248714"/>
    </source>
</evidence>
<reference evidence="2 4" key="1">
    <citation type="submission" date="2018-05" db="EMBL/GenBank/DDBJ databases">
        <title>Genomic Encyclopedia of Type Strains, Phase IV (KMG-IV): sequencing the most valuable type-strain genomes for metagenomic binning, comparative biology and taxonomic classification.</title>
        <authorList>
            <person name="Goeker M."/>
        </authorList>
    </citation>
    <scope>NUCLEOTIDE SEQUENCE [LARGE SCALE GENOMIC DNA]</scope>
    <source>
        <strain evidence="3 5">DSM 45479</strain>
        <strain evidence="2 4">DSM 45480</strain>
    </source>
</reference>
<comment type="caution">
    <text evidence="2">The sequence shown here is derived from an EMBL/GenBank/DDBJ whole genome shotgun (WGS) entry which is preliminary data.</text>
</comment>
<keyword evidence="1" id="KW-0812">Transmembrane</keyword>
<proteinExistence type="predicted"/>
<evidence type="ECO:0000313" key="3">
    <source>
        <dbReference type="EMBL" id="RAS68314.1"/>
    </source>
</evidence>
<evidence type="ECO:0000256" key="1">
    <source>
        <dbReference type="SAM" id="Phobius"/>
    </source>
</evidence>
<keyword evidence="1" id="KW-0472">Membrane</keyword>
<evidence type="ECO:0000313" key="4">
    <source>
        <dbReference type="Proteomes" id="UP000246005"/>
    </source>
</evidence>
<name>A0A316ICD3_9PSEU</name>
<dbReference type="EMBL" id="QGHB01000001">
    <property type="protein sequence ID" value="PWK90463.1"/>
    <property type="molecule type" value="Genomic_DNA"/>
</dbReference>
<protein>
    <submittedName>
        <fullName evidence="2">Uncharacterized protein</fullName>
    </submittedName>
</protein>
<organism evidence="2 4">
    <name type="scientific">Lentzea atacamensis</name>
    <dbReference type="NCBI Taxonomy" id="531938"/>
    <lineage>
        <taxon>Bacteria</taxon>
        <taxon>Bacillati</taxon>
        <taxon>Actinomycetota</taxon>
        <taxon>Actinomycetes</taxon>
        <taxon>Pseudonocardiales</taxon>
        <taxon>Pseudonocardiaceae</taxon>
        <taxon>Lentzea</taxon>
    </lineage>
</organism>
<keyword evidence="5" id="KW-1185">Reference proteome</keyword>
<feature type="transmembrane region" description="Helical" evidence="1">
    <location>
        <begin position="29"/>
        <end position="51"/>
    </location>
</feature>
<dbReference type="EMBL" id="QLTT01000002">
    <property type="protein sequence ID" value="RAS68314.1"/>
    <property type="molecule type" value="Genomic_DNA"/>
</dbReference>
<gene>
    <name evidence="3" type="ORF">C8D87_102379</name>
    <name evidence="2" type="ORF">C8D88_101479</name>
</gene>
<sequence length="52" mass="5651">MFPFRMHVRVNGIDLFGPARNHAAMSKKIIAGVLVTALLLAVVAAVMRVFIS</sequence>
<dbReference type="Proteomes" id="UP000246005">
    <property type="component" value="Unassembled WGS sequence"/>
</dbReference>
<evidence type="ECO:0000313" key="2">
    <source>
        <dbReference type="EMBL" id="PWK90463.1"/>
    </source>
</evidence>
<dbReference type="Proteomes" id="UP000248714">
    <property type="component" value="Unassembled WGS sequence"/>
</dbReference>
<accession>A0A316ICD3</accession>